<name>A0A1A9ZTM7_GLOPL</name>
<dbReference type="EnsemblMetazoa" id="GPAI024585-RA">
    <property type="protein sequence ID" value="GPAI024585-PA"/>
    <property type="gene ID" value="GPAI024585"/>
</dbReference>
<evidence type="ECO:0000313" key="2">
    <source>
        <dbReference type="EnsemblMetazoa" id="GPAI024585-PA"/>
    </source>
</evidence>
<proteinExistence type="predicted"/>
<evidence type="ECO:0000313" key="3">
    <source>
        <dbReference type="Proteomes" id="UP000092445"/>
    </source>
</evidence>
<accession>A0A1A9ZTM7</accession>
<keyword evidence="3" id="KW-1185">Reference proteome</keyword>
<evidence type="ECO:0000256" key="1">
    <source>
        <dbReference type="SAM" id="MobiDB-lite"/>
    </source>
</evidence>
<feature type="compositionally biased region" description="Polar residues" evidence="1">
    <location>
        <begin position="70"/>
        <end position="88"/>
    </location>
</feature>
<feature type="region of interest" description="Disordered" evidence="1">
    <location>
        <begin position="70"/>
        <end position="92"/>
    </location>
</feature>
<sequence length="111" mass="12506">MVSDNEEFENFVRTNPSEFPVKRKILNQNNNSKKIIIDKDFLRKAIIDKNISPIKDLTVGVNTASSNAPIAPFTTSTEKNSHPPSQNLYGDDETGESYVFIELRQAFSSKL</sequence>
<dbReference type="AlphaFoldDB" id="A0A1A9ZTM7"/>
<organism evidence="2 3">
    <name type="scientific">Glossina pallidipes</name>
    <name type="common">Tsetse fly</name>
    <dbReference type="NCBI Taxonomy" id="7398"/>
    <lineage>
        <taxon>Eukaryota</taxon>
        <taxon>Metazoa</taxon>
        <taxon>Ecdysozoa</taxon>
        <taxon>Arthropoda</taxon>
        <taxon>Hexapoda</taxon>
        <taxon>Insecta</taxon>
        <taxon>Pterygota</taxon>
        <taxon>Neoptera</taxon>
        <taxon>Endopterygota</taxon>
        <taxon>Diptera</taxon>
        <taxon>Brachycera</taxon>
        <taxon>Muscomorpha</taxon>
        <taxon>Hippoboscoidea</taxon>
        <taxon>Glossinidae</taxon>
        <taxon>Glossina</taxon>
    </lineage>
</organism>
<dbReference type="Proteomes" id="UP000092445">
    <property type="component" value="Unassembled WGS sequence"/>
</dbReference>
<dbReference type="VEuPathDB" id="VectorBase:GPAI024585"/>
<protein>
    <submittedName>
        <fullName evidence="2">Uncharacterized protein</fullName>
    </submittedName>
</protein>
<reference evidence="3" key="1">
    <citation type="submission" date="2014-03" db="EMBL/GenBank/DDBJ databases">
        <authorList>
            <person name="Aksoy S."/>
            <person name="Warren W."/>
            <person name="Wilson R.K."/>
        </authorList>
    </citation>
    <scope>NUCLEOTIDE SEQUENCE [LARGE SCALE GENOMIC DNA]</scope>
    <source>
        <strain evidence="3">IAEA</strain>
    </source>
</reference>
<reference evidence="2" key="2">
    <citation type="submission" date="2020-05" db="UniProtKB">
        <authorList>
            <consortium name="EnsemblMetazoa"/>
        </authorList>
    </citation>
    <scope>IDENTIFICATION</scope>
    <source>
        <strain evidence="2">IAEA</strain>
    </source>
</reference>